<dbReference type="Proteomes" id="UP001222027">
    <property type="component" value="Unassembled WGS sequence"/>
</dbReference>
<feature type="transmembrane region" description="Helical" evidence="1">
    <location>
        <begin position="118"/>
        <end position="140"/>
    </location>
</feature>
<protein>
    <submittedName>
        <fullName evidence="2">Uncharacterized protein</fullName>
    </submittedName>
</protein>
<comment type="caution">
    <text evidence="2">The sequence shown here is derived from an EMBL/GenBank/DDBJ whole genome shotgun (WGS) entry which is preliminary data.</text>
</comment>
<keyword evidence="3" id="KW-1185">Reference proteome</keyword>
<sequence length="163" mass="19186">MRPSVLPLLNSSPEFLPPPEAPLSSPYILFLASLMCDRRPICFLCLTSRRFKKSGASILCLGFSKNWGNCGKSVTFEKGRESKRKEYTSFVFLLVLRYLLFPCWFRLSWFWLVSPRIALSYLLTASRGPATYLILCHVWLKERLIERPIIKDHVLYWFFPQWR</sequence>
<dbReference type="EMBL" id="JAQQAF010000003">
    <property type="protein sequence ID" value="KAJ8500066.1"/>
    <property type="molecule type" value="Genomic_DNA"/>
</dbReference>
<organism evidence="2 3">
    <name type="scientific">Ensete ventricosum</name>
    <name type="common">Abyssinian banana</name>
    <name type="synonym">Musa ensete</name>
    <dbReference type="NCBI Taxonomy" id="4639"/>
    <lineage>
        <taxon>Eukaryota</taxon>
        <taxon>Viridiplantae</taxon>
        <taxon>Streptophyta</taxon>
        <taxon>Embryophyta</taxon>
        <taxon>Tracheophyta</taxon>
        <taxon>Spermatophyta</taxon>
        <taxon>Magnoliopsida</taxon>
        <taxon>Liliopsida</taxon>
        <taxon>Zingiberales</taxon>
        <taxon>Musaceae</taxon>
        <taxon>Ensete</taxon>
    </lineage>
</organism>
<name>A0AAV8RL99_ENSVE</name>
<accession>A0AAV8RL99</accession>
<evidence type="ECO:0000256" key="1">
    <source>
        <dbReference type="SAM" id="Phobius"/>
    </source>
</evidence>
<keyword evidence="1" id="KW-0812">Transmembrane</keyword>
<evidence type="ECO:0000313" key="3">
    <source>
        <dbReference type="Proteomes" id="UP001222027"/>
    </source>
</evidence>
<keyword evidence="1" id="KW-0472">Membrane</keyword>
<proteinExistence type="predicted"/>
<dbReference type="AlphaFoldDB" id="A0AAV8RL99"/>
<evidence type="ECO:0000313" key="2">
    <source>
        <dbReference type="EMBL" id="KAJ8500066.1"/>
    </source>
</evidence>
<feature type="transmembrane region" description="Helical" evidence="1">
    <location>
        <begin position="90"/>
        <end position="112"/>
    </location>
</feature>
<gene>
    <name evidence="2" type="ORF">OPV22_010618</name>
</gene>
<keyword evidence="1" id="KW-1133">Transmembrane helix</keyword>
<reference evidence="2 3" key="1">
    <citation type="submission" date="2022-12" db="EMBL/GenBank/DDBJ databases">
        <title>Chromosome-scale assembly of the Ensete ventricosum genome.</title>
        <authorList>
            <person name="Dussert Y."/>
            <person name="Stocks J."/>
            <person name="Wendawek A."/>
            <person name="Woldeyes F."/>
            <person name="Nichols R.A."/>
            <person name="Borrell J.S."/>
        </authorList>
    </citation>
    <scope>NUCLEOTIDE SEQUENCE [LARGE SCALE GENOMIC DNA]</scope>
    <source>
        <strain evidence="3">cv. Maze</strain>
        <tissue evidence="2">Seeds</tissue>
    </source>
</reference>